<feature type="domain" description="HTH LytTR-type" evidence="5">
    <location>
        <begin position="131"/>
        <end position="203"/>
    </location>
</feature>
<dbReference type="PROSITE" id="PS50930">
    <property type="entry name" value="HTH_LYTTR"/>
    <property type="match status" value="1"/>
</dbReference>
<sequence length="235" mass="27397">MLKIAVVDDEKVYIDQIQEYISQYSAEKKREIQTETFCDGSALLENYSPRFDIILLDIEMGKLNGMETAREIRKKDQDVVLVFITNMAQYAINGYDVGALDYVLKPINYYTFSVRLDRAVSRVKKRQPEEILLNLPDGIKRLKVDRIHYVEVQNRMLHYHTEDGVFVVRGTLQGAEETLKESHFVRCNHWYLVNLQYVSEIRRNIVIVAGDELEISRRNKTAFLSELTDYMGMGT</sequence>
<dbReference type="InterPro" id="IPR011006">
    <property type="entry name" value="CheY-like_superfamily"/>
</dbReference>
<name>A0A174J3S9_9FIRM</name>
<evidence type="ECO:0000313" key="6">
    <source>
        <dbReference type="EMBL" id="CUO94293.1"/>
    </source>
</evidence>
<keyword evidence="3" id="KW-0597">Phosphoprotein</keyword>
<dbReference type="GO" id="GO:0000156">
    <property type="term" value="F:phosphorelay response regulator activity"/>
    <property type="evidence" value="ECO:0007669"/>
    <property type="project" value="InterPro"/>
</dbReference>
<dbReference type="Proteomes" id="UP000095651">
    <property type="component" value="Unassembled WGS sequence"/>
</dbReference>
<dbReference type="SMART" id="SM00850">
    <property type="entry name" value="LytTR"/>
    <property type="match status" value="1"/>
</dbReference>
<feature type="modified residue" description="4-aspartylphosphate" evidence="3">
    <location>
        <position position="57"/>
    </location>
</feature>
<evidence type="ECO:0000256" key="2">
    <source>
        <dbReference type="ARBA" id="ARBA00024867"/>
    </source>
</evidence>
<proteinExistence type="predicted"/>
<dbReference type="InterPro" id="IPR001789">
    <property type="entry name" value="Sig_transdc_resp-reg_receiver"/>
</dbReference>
<dbReference type="PROSITE" id="PS50110">
    <property type="entry name" value="RESPONSE_REGULATORY"/>
    <property type="match status" value="1"/>
</dbReference>
<evidence type="ECO:0000259" key="4">
    <source>
        <dbReference type="PROSITE" id="PS50110"/>
    </source>
</evidence>
<dbReference type="GO" id="GO:0003677">
    <property type="term" value="F:DNA binding"/>
    <property type="evidence" value="ECO:0007669"/>
    <property type="project" value="InterPro"/>
</dbReference>
<dbReference type="Gene3D" id="2.40.50.1020">
    <property type="entry name" value="LytTr DNA-binding domain"/>
    <property type="match status" value="1"/>
</dbReference>
<dbReference type="RefSeq" id="WP_055658522.1">
    <property type="nucleotide sequence ID" value="NZ_CABIXC010000014.1"/>
</dbReference>
<dbReference type="Gene3D" id="3.40.50.2300">
    <property type="match status" value="1"/>
</dbReference>
<dbReference type="SUPFAM" id="SSF52172">
    <property type="entry name" value="CheY-like"/>
    <property type="match status" value="1"/>
</dbReference>
<protein>
    <recommendedName>
        <fullName evidence="1">Stage 0 sporulation protein A homolog</fullName>
    </recommendedName>
</protein>
<dbReference type="AlphaFoldDB" id="A0A174J3S9"/>
<evidence type="ECO:0000313" key="7">
    <source>
        <dbReference type="Proteomes" id="UP000095651"/>
    </source>
</evidence>
<gene>
    <name evidence="6" type="primary">lytT</name>
    <name evidence="6" type="ORF">ERS852407_04493</name>
</gene>
<evidence type="ECO:0000256" key="1">
    <source>
        <dbReference type="ARBA" id="ARBA00018672"/>
    </source>
</evidence>
<feature type="domain" description="Response regulatory" evidence="4">
    <location>
        <begin position="3"/>
        <end position="120"/>
    </location>
</feature>
<evidence type="ECO:0000256" key="3">
    <source>
        <dbReference type="PROSITE-ProRule" id="PRU00169"/>
    </source>
</evidence>
<evidence type="ECO:0000259" key="5">
    <source>
        <dbReference type="PROSITE" id="PS50930"/>
    </source>
</evidence>
<dbReference type="PANTHER" id="PTHR37299">
    <property type="entry name" value="TRANSCRIPTIONAL REGULATOR-RELATED"/>
    <property type="match status" value="1"/>
</dbReference>
<dbReference type="EMBL" id="CYZE01000014">
    <property type="protein sequence ID" value="CUO94293.1"/>
    <property type="molecule type" value="Genomic_DNA"/>
</dbReference>
<dbReference type="PANTHER" id="PTHR37299:SF1">
    <property type="entry name" value="STAGE 0 SPORULATION PROTEIN A HOMOLOG"/>
    <property type="match status" value="1"/>
</dbReference>
<dbReference type="SMART" id="SM00448">
    <property type="entry name" value="REC"/>
    <property type="match status" value="1"/>
</dbReference>
<reference evidence="6 7" key="1">
    <citation type="submission" date="2015-09" db="EMBL/GenBank/DDBJ databases">
        <authorList>
            <consortium name="Pathogen Informatics"/>
        </authorList>
    </citation>
    <scope>NUCLEOTIDE SEQUENCE [LARGE SCALE GENOMIC DNA]</scope>
    <source>
        <strain evidence="6 7">2789STDY5608850</strain>
    </source>
</reference>
<dbReference type="Pfam" id="PF04397">
    <property type="entry name" value="LytTR"/>
    <property type="match status" value="1"/>
</dbReference>
<dbReference type="InterPro" id="IPR007492">
    <property type="entry name" value="LytTR_DNA-bd_dom"/>
</dbReference>
<accession>A0A174J3S9</accession>
<organism evidence="6 7">
    <name type="scientific">Hungatella hathewayi</name>
    <dbReference type="NCBI Taxonomy" id="154046"/>
    <lineage>
        <taxon>Bacteria</taxon>
        <taxon>Bacillati</taxon>
        <taxon>Bacillota</taxon>
        <taxon>Clostridia</taxon>
        <taxon>Lachnospirales</taxon>
        <taxon>Lachnospiraceae</taxon>
        <taxon>Hungatella</taxon>
    </lineage>
</organism>
<dbReference type="InterPro" id="IPR046947">
    <property type="entry name" value="LytR-like"/>
</dbReference>
<dbReference type="Pfam" id="PF00072">
    <property type="entry name" value="Response_reg"/>
    <property type="match status" value="1"/>
</dbReference>
<comment type="function">
    <text evidence="2">May play the central regulatory role in sporulation. It may be an element of the effector pathway responsible for the activation of sporulation genes in response to nutritional stress. Spo0A may act in concert with spo0H (a sigma factor) to control the expression of some genes that are critical to the sporulation process.</text>
</comment>